<dbReference type="Gene3D" id="2.180.10.10">
    <property type="entry name" value="RHS repeat-associated core"/>
    <property type="match status" value="1"/>
</dbReference>
<dbReference type="NCBIfam" id="TIGR03696">
    <property type="entry name" value="Rhs_assc_core"/>
    <property type="match status" value="1"/>
</dbReference>
<dbReference type="PANTHER" id="PTHR32305">
    <property type="match status" value="1"/>
</dbReference>
<dbReference type="InterPro" id="IPR022385">
    <property type="entry name" value="Rhs_assc_core"/>
</dbReference>
<dbReference type="InterPro" id="IPR050708">
    <property type="entry name" value="T6SS_VgrG/RHS"/>
</dbReference>
<protein>
    <submittedName>
        <fullName evidence="1">RHS repeat-associated core domain-containing protein</fullName>
    </submittedName>
</protein>
<organism evidence="1 2">
    <name type="scientific">Delftia acidovorans</name>
    <name type="common">Pseudomonas acidovorans</name>
    <name type="synonym">Comamonas acidovorans</name>
    <dbReference type="NCBI Taxonomy" id="80866"/>
    <lineage>
        <taxon>Bacteria</taxon>
        <taxon>Pseudomonadati</taxon>
        <taxon>Pseudomonadota</taxon>
        <taxon>Betaproteobacteria</taxon>
        <taxon>Burkholderiales</taxon>
        <taxon>Comamonadaceae</taxon>
        <taxon>Delftia</taxon>
    </lineage>
</organism>
<evidence type="ECO:0000313" key="2">
    <source>
        <dbReference type="Proteomes" id="UP000594778"/>
    </source>
</evidence>
<dbReference type="EMBL" id="CP065668">
    <property type="protein sequence ID" value="QPS08674.1"/>
    <property type="molecule type" value="Genomic_DNA"/>
</dbReference>
<evidence type="ECO:0000313" key="1">
    <source>
        <dbReference type="EMBL" id="QPS08674.1"/>
    </source>
</evidence>
<gene>
    <name evidence="1" type="ORF">I6G66_00965</name>
</gene>
<reference evidence="1 2" key="1">
    <citation type="submission" date="2020-12" db="EMBL/GenBank/DDBJ databases">
        <title>FDA dAtabase for Regulatory Grade micrObial Sequences (FDA-ARGOS): Supporting development and validation of Infectious Disease Dx tests.</title>
        <authorList>
            <person name="Sproer C."/>
            <person name="Gronow S."/>
            <person name="Severitt S."/>
            <person name="Schroder I."/>
            <person name="Tallon L."/>
            <person name="Sadzewicz L."/>
            <person name="Zhao X."/>
            <person name="Boylan J."/>
            <person name="Ott S."/>
            <person name="Bowen H."/>
            <person name="Vavikolanu K."/>
            <person name="Mehta A."/>
            <person name="Aluvathingal J."/>
            <person name="Nadendla S."/>
            <person name="Lowell S."/>
            <person name="Myers T."/>
            <person name="Yan Y."/>
            <person name="Sichtig H."/>
        </authorList>
    </citation>
    <scope>NUCLEOTIDE SEQUENCE [LARGE SCALE GENOMIC DNA]</scope>
    <source>
        <strain evidence="1 2">FDAARGOS_909</strain>
    </source>
</reference>
<dbReference type="PRINTS" id="PR00394">
    <property type="entry name" value="RHSPROTEIN"/>
</dbReference>
<accession>A0A7T2S4A8</accession>
<name>A0A7T2S4A8_DELAC</name>
<dbReference type="Proteomes" id="UP000594778">
    <property type="component" value="Chromosome"/>
</dbReference>
<proteinExistence type="predicted"/>
<sequence length="104" mass="12523">MVNTLTQHWVEQDQDGEPEQRLRFQGQYFDVETGLHYNRFRYYDPDVGRFVSQDPIGLRGATNFYIYALNPTEWIDVLVLNPRCRYDPDMSYLEKLLIIFMESY</sequence>
<dbReference type="PANTHER" id="PTHR32305:SF15">
    <property type="entry name" value="PROTEIN RHSA-RELATED"/>
    <property type="match status" value="1"/>
</dbReference>
<dbReference type="AlphaFoldDB" id="A0A7T2S4A8"/>